<dbReference type="PANTHER" id="PTHR43795">
    <property type="entry name" value="BIFUNCTIONAL ASPARTATE AMINOTRANSFERASE AND GLUTAMATE/ASPARTATE-PREPHENATE AMINOTRANSFERASE-RELATED"/>
    <property type="match status" value="1"/>
</dbReference>
<evidence type="ECO:0000256" key="1">
    <source>
        <dbReference type="ARBA" id="ARBA00007441"/>
    </source>
</evidence>
<dbReference type="EMBL" id="JAGRRH010000010">
    <property type="protein sequence ID" value="KAG7363283.1"/>
    <property type="molecule type" value="Genomic_DNA"/>
</dbReference>
<keyword evidence="5" id="KW-1185">Reference proteome</keyword>
<dbReference type="Proteomes" id="UP000693970">
    <property type="component" value="Unassembled WGS sequence"/>
</dbReference>
<dbReference type="GO" id="GO:0008483">
    <property type="term" value="F:transaminase activity"/>
    <property type="evidence" value="ECO:0007669"/>
    <property type="project" value="TreeGrafter"/>
</dbReference>
<dbReference type="InterPro" id="IPR050478">
    <property type="entry name" value="Ethylene_sulfur-biosynth"/>
</dbReference>
<reference evidence="4" key="2">
    <citation type="submission" date="2021-04" db="EMBL/GenBank/DDBJ databases">
        <authorList>
            <person name="Podell S."/>
        </authorList>
    </citation>
    <scope>NUCLEOTIDE SEQUENCE</scope>
    <source>
        <strain evidence="4">Hildebrandi</strain>
    </source>
</reference>
<dbReference type="OrthoDB" id="691673at2759"/>
<evidence type="ECO:0000313" key="5">
    <source>
        <dbReference type="Proteomes" id="UP000693970"/>
    </source>
</evidence>
<dbReference type="InterPro" id="IPR004838">
    <property type="entry name" value="NHTrfase_class1_PyrdxlP-BS"/>
</dbReference>
<feature type="domain" description="Aminotransferase class I/classII large" evidence="3">
    <location>
        <begin position="130"/>
        <end position="285"/>
    </location>
</feature>
<evidence type="ECO:0000256" key="2">
    <source>
        <dbReference type="ARBA" id="ARBA00022898"/>
    </source>
</evidence>
<dbReference type="CDD" id="cd00609">
    <property type="entry name" value="AAT_like"/>
    <property type="match status" value="1"/>
</dbReference>
<dbReference type="PROSITE" id="PS00105">
    <property type="entry name" value="AA_TRANSFER_CLASS_1"/>
    <property type="match status" value="1"/>
</dbReference>
<name>A0A9K3PXF4_9STRA</name>
<comment type="similarity">
    <text evidence="1">Belongs to the class-I pyridoxal-phosphate-dependent aminotransferase family.</text>
</comment>
<evidence type="ECO:0000313" key="4">
    <source>
        <dbReference type="EMBL" id="KAG7363283.1"/>
    </source>
</evidence>
<keyword evidence="4" id="KW-0808">Transferase</keyword>
<dbReference type="GO" id="GO:0030170">
    <property type="term" value="F:pyridoxal phosphate binding"/>
    <property type="evidence" value="ECO:0007669"/>
    <property type="project" value="InterPro"/>
</dbReference>
<proteinExistence type="inferred from homology"/>
<keyword evidence="2" id="KW-0663">Pyridoxal phosphate</keyword>
<evidence type="ECO:0000259" key="3">
    <source>
        <dbReference type="Pfam" id="PF00155"/>
    </source>
</evidence>
<dbReference type="GO" id="GO:0006520">
    <property type="term" value="P:amino acid metabolic process"/>
    <property type="evidence" value="ECO:0007669"/>
    <property type="project" value="TreeGrafter"/>
</dbReference>
<dbReference type="PANTHER" id="PTHR43795:SF39">
    <property type="entry name" value="AMINOTRANSFERASE CLASS I_CLASSII DOMAIN-CONTAINING PROTEIN"/>
    <property type="match status" value="1"/>
</dbReference>
<feature type="domain" description="Aminotransferase class I/classII large" evidence="3">
    <location>
        <begin position="290"/>
        <end position="453"/>
    </location>
</feature>
<dbReference type="AlphaFoldDB" id="A0A9K3PXF4"/>
<protein>
    <submittedName>
        <fullName evidence="4">Pyridoxal phosphate-dependent transferase</fullName>
    </submittedName>
</protein>
<sequence>MPGKDDKQYVHSVALVSAFLFGASSLWRIRQISQERERKARSGQANPLTVGYVSEGSVSRRCMRALAPSTPYLMSFLRGLEYPCEPTIRPEGFIALCVAENKLVMDVLSDRLQHSSATQAAFSDPTVYCYNSFLGLPVARQAAAYFLARRFLLTEQQHEVTLDQALRRIRPDHIGICAGAGAALNSLFYLLGDEGDACLIPAPYYAAFESDMSVVSGIIPFAVHMANPTTGPSESELDLAYMEAKSQGLNPRFLLITNPNNPLGIIYKRDVLEKAVTWARKRKILDNKLDDDVHFVWSISKDFGASGLRVGVVYSQNEIFLVGLSNLNVFSGVSHPIQMVVSELLTDDDFVDLYLDESRARLKQSYLICIEKLEEMVLPFVPVEAGQFVYVDFSSLLPEKTMAWEQRLSQLLIDYGRVILTPGESQRERMPGMFRLCYAWVTPDVLKIGMERLSRIVGKIRRMDWSDLNESSLAGVLAVGFDR</sequence>
<gene>
    <name evidence="4" type="ORF">IV203_026643</name>
</gene>
<reference evidence="4" key="1">
    <citation type="journal article" date="2021" name="Sci. Rep.">
        <title>Diploid genomic architecture of Nitzschia inconspicua, an elite biomass production diatom.</title>
        <authorList>
            <person name="Oliver A."/>
            <person name="Podell S."/>
            <person name="Pinowska A."/>
            <person name="Traller J.C."/>
            <person name="Smith S.R."/>
            <person name="McClure R."/>
            <person name="Beliaev A."/>
            <person name="Bohutskyi P."/>
            <person name="Hill E.A."/>
            <person name="Rabines A."/>
            <person name="Zheng H."/>
            <person name="Allen L.Z."/>
            <person name="Kuo A."/>
            <person name="Grigoriev I.V."/>
            <person name="Allen A.E."/>
            <person name="Hazlebeck D."/>
            <person name="Allen E.E."/>
        </authorList>
    </citation>
    <scope>NUCLEOTIDE SEQUENCE</scope>
    <source>
        <strain evidence="4">Hildebrandi</strain>
    </source>
</reference>
<organism evidence="4 5">
    <name type="scientific">Nitzschia inconspicua</name>
    <dbReference type="NCBI Taxonomy" id="303405"/>
    <lineage>
        <taxon>Eukaryota</taxon>
        <taxon>Sar</taxon>
        <taxon>Stramenopiles</taxon>
        <taxon>Ochrophyta</taxon>
        <taxon>Bacillariophyta</taxon>
        <taxon>Bacillariophyceae</taxon>
        <taxon>Bacillariophycidae</taxon>
        <taxon>Bacillariales</taxon>
        <taxon>Bacillariaceae</taxon>
        <taxon>Nitzschia</taxon>
    </lineage>
</organism>
<dbReference type="InterPro" id="IPR004839">
    <property type="entry name" value="Aminotransferase_I/II_large"/>
</dbReference>
<dbReference type="Pfam" id="PF00155">
    <property type="entry name" value="Aminotran_1_2"/>
    <property type="match status" value="2"/>
</dbReference>
<comment type="caution">
    <text evidence="4">The sequence shown here is derived from an EMBL/GenBank/DDBJ whole genome shotgun (WGS) entry which is preliminary data.</text>
</comment>
<accession>A0A9K3PXF4</accession>